<dbReference type="OrthoDB" id="5823761at2759"/>
<dbReference type="EMBL" id="CM026421">
    <property type="protein sequence ID" value="KAG0591454.1"/>
    <property type="molecule type" value="Genomic_DNA"/>
</dbReference>
<dbReference type="InterPro" id="IPR009009">
    <property type="entry name" value="RlpA-like_DPBB"/>
</dbReference>
<dbReference type="Pfam" id="PF01357">
    <property type="entry name" value="Expansin_C"/>
    <property type="match status" value="1"/>
</dbReference>
<dbReference type="InterPro" id="IPR007117">
    <property type="entry name" value="Expansin_CBD"/>
</dbReference>
<name>A0A8T0J6A0_CERPU</name>
<dbReference type="InterPro" id="IPR036749">
    <property type="entry name" value="Expansin_CBD_sf"/>
</dbReference>
<proteinExistence type="inferred from homology"/>
<comment type="function">
    <text evidence="6">Causes loosening and extension of plant cell walls by disrupting non-covalent bonding between cellulose microfibrils and matrix glucans. No enzymatic activity has been found.</text>
</comment>
<keyword evidence="10" id="KW-1185">Reference proteome</keyword>
<evidence type="ECO:0000256" key="4">
    <source>
        <dbReference type="ARBA" id="ARBA00022729"/>
    </source>
</evidence>
<keyword evidence="4 6" id="KW-0732">Signal</keyword>
<feature type="domain" description="Expansin-like CBD" evidence="8">
    <location>
        <begin position="180"/>
        <end position="258"/>
    </location>
</feature>
<keyword evidence="2 6" id="KW-0134">Cell wall</keyword>
<dbReference type="SMART" id="SM00837">
    <property type="entry name" value="DPBB_1"/>
    <property type="match status" value="1"/>
</dbReference>
<dbReference type="SUPFAM" id="SSF50685">
    <property type="entry name" value="Barwin-like endoglucanases"/>
    <property type="match status" value="1"/>
</dbReference>
<dbReference type="Proteomes" id="UP000822688">
    <property type="component" value="Chromosome 1"/>
</dbReference>
<dbReference type="PANTHER" id="PTHR31867">
    <property type="entry name" value="EXPANSIN-A15"/>
    <property type="match status" value="1"/>
</dbReference>
<evidence type="ECO:0000313" key="9">
    <source>
        <dbReference type="EMBL" id="KAG0591454.1"/>
    </source>
</evidence>
<evidence type="ECO:0000256" key="5">
    <source>
        <dbReference type="ARBA" id="ARBA00023136"/>
    </source>
</evidence>
<dbReference type="InterPro" id="IPR007112">
    <property type="entry name" value="Expansin/allergen_DPBB_dom"/>
</dbReference>
<evidence type="ECO:0000313" key="10">
    <source>
        <dbReference type="Proteomes" id="UP000822688"/>
    </source>
</evidence>
<dbReference type="Gene3D" id="2.60.40.760">
    <property type="entry name" value="Expansin, cellulose-binding-like domain"/>
    <property type="match status" value="1"/>
</dbReference>
<keyword evidence="5" id="KW-0472">Membrane</keyword>
<dbReference type="GO" id="GO:0009664">
    <property type="term" value="P:plant-type cell wall organization"/>
    <property type="evidence" value="ECO:0007669"/>
    <property type="project" value="InterPro"/>
</dbReference>
<feature type="domain" description="Expansin-like EG45" evidence="7">
    <location>
        <begin position="55"/>
        <end position="170"/>
    </location>
</feature>
<evidence type="ECO:0000256" key="2">
    <source>
        <dbReference type="ARBA" id="ARBA00022512"/>
    </source>
</evidence>
<dbReference type="InterPro" id="IPR007118">
    <property type="entry name" value="Expan_Lol_pI"/>
</dbReference>
<evidence type="ECO:0000256" key="6">
    <source>
        <dbReference type="RuleBase" id="RU365023"/>
    </source>
</evidence>
<dbReference type="CDD" id="cd22274">
    <property type="entry name" value="DPBB_EXPA_N"/>
    <property type="match status" value="1"/>
</dbReference>
<sequence>MMKMAATTGTMQKQLVLAVLMVALCALPSALGGGGSGTGHITFYGTPNGGGQASRGACGYQNTYALGYGSMTAALSSPLYQGGAACGACFQLTCMRIRETKTAKNWCWSYSRSITVTATNLCPPGSRDGWCNPPRNHFDLPYPAYLSLAKREGGVAPVTWRRVPCRKRGGIRFTVGGNPWFFMILIHNVGGAGDVRSVKIGCPYTGWVPMYRNWGALWTVRRQMRGQLSFLITTSDGRSVVARNAVGKYWKFGQTWECGAQFR</sequence>
<dbReference type="PRINTS" id="PR01226">
    <property type="entry name" value="EXPANSIN"/>
</dbReference>
<dbReference type="SUPFAM" id="SSF49590">
    <property type="entry name" value="PHL pollen allergen"/>
    <property type="match status" value="1"/>
</dbReference>
<dbReference type="GO" id="GO:0005576">
    <property type="term" value="C:extracellular region"/>
    <property type="evidence" value="ECO:0007669"/>
    <property type="project" value="InterPro"/>
</dbReference>
<comment type="similarity">
    <text evidence="1 6">Belongs to the expansin family. Expansin A subfamily.</text>
</comment>
<protein>
    <recommendedName>
        <fullName evidence="6">Expansin</fullName>
    </recommendedName>
</protein>
<keyword evidence="3 6" id="KW-0964">Secreted</keyword>
<reference evidence="9" key="1">
    <citation type="submission" date="2020-06" db="EMBL/GenBank/DDBJ databases">
        <title>WGS assembly of Ceratodon purpureus strain R40.</title>
        <authorList>
            <person name="Carey S.B."/>
            <person name="Jenkins J."/>
            <person name="Shu S."/>
            <person name="Lovell J.T."/>
            <person name="Sreedasyam A."/>
            <person name="Maumus F."/>
            <person name="Tiley G.P."/>
            <person name="Fernandez-Pozo N."/>
            <person name="Barry K."/>
            <person name="Chen C."/>
            <person name="Wang M."/>
            <person name="Lipzen A."/>
            <person name="Daum C."/>
            <person name="Saski C.A."/>
            <person name="Payton A.C."/>
            <person name="Mcbreen J.C."/>
            <person name="Conrad R.E."/>
            <person name="Kollar L.M."/>
            <person name="Olsson S."/>
            <person name="Huttunen S."/>
            <person name="Landis J.B."/>
            <person name="Wickett N.J."/>
            <person name="Johnson M.G."/>
            <person name="Rensing S.A."/>
            <person name="Grimwood J."/>
            <person name="Schmutz J."/>
            <person name="Mcdaniel S.F."/>
        </authorList>
    </citation>
    <scope>NUCLEOTIDE SEQUENCE</scope>
    <source>
        <strain evidence="9">R40</strain>
    </source>
</reference>
<dbReference type="PRINTS" id="PR01225">
    <property type="entry name" value="EXPANSNFAMLY"/>
</dbReference>
<evidence type="ECO:0000256" key="1">
    <source>
        <dbReference type="ARBA" id="ARBA00005392"/>
    </source>
</evidence>
<comment type="subcellular location">
    <subcellularLocation>
        <location evidence="6">Secreted</location>
        <location evidence="6">Cell wall</location>
    </subcellularLocation>
    <subcellularLocation>
        <location evidence="6">Membrane</location>
        <topology evidence="6">Peripheral membrane protein</topology>
    </subcellularLocation>
</comment>
<dbReference type="Gene3D" id="2.40.40.10">
    <property type="entry name" value="RlpA-like domain"/>
    <property type="match status" value="1"/>
</dbReference>
<comment type="caution">
    <text evidence="9">The sequence shown here is derived from an EMBL/GenBank/DDBJ whole genome shotgun (WGS) entry which is preliminary data.</text>
</comment>
<accession>A0A8T0J6A0</accession>
<dbReference type="PROSITE" id="PS50843">
    <property type="entry name" value="EXPANSIN_CBD"/>
    <property type="match status" value="1"/>
</dbReference>
<dbReference type="PROSITE" id="PS50842">
    <property type="entry name" value="EXPANSIN_EG45"/>
    <property type="match status" value="1"/>
</dbReference>
<keyword evidence="6" id="KW-0961">Cell wall biogenesis/degradation</keyword>
<dbReference type="GO" id="GO:0016020">
    <property type="term" value="C:membrane"/>
    <property type="evidence" value="ECO:0007669"/>
    <property type="project" value="UniProtKB-SubCell"/>
</dbReference>
<gene>
    <name evidence="9" type="ORF">KC19_1G177300</name>
</gene>
<evidence type="ECO:0000256" key="3">
    <source>
        <dbReference type="ARBA" id="ARBA00022525"/>
    </source>
</evidence>
<dbReference type="AlphaFoldDB" id="A0A8T0J6A0"/>
<organism evidence="9 10">
    <name type="scientific">Ceratodon purpureus</name>
    <name type="common">Fire moss</name>
    <name type="synonym">Dicranum purpureum</name>
    <dbReference type="NCBI Taxonomy" id="3225"/>
    <lineage>
        <taxon>Eukaryota</taxon>
        <taxon>Viridiplantae</taxon>
        <taxon>Streptophyta</taxon>
        <taxon>Embryophyta</taxon>
        <taxon>Bryophyta</taxon>
        <taxon>Bryophytina</taxon>
        <taxon>Bryopsida</taxon>
        <taxon>Dicranidae</taxon>
        <taxon>Pseudoditrichales</taxon>
        <taxon>Ditrichaceae</taxon>
        <taxon>Ceratodon</taxon>
    </lineage>
</organism>
<dbReference type="InterPro" id="IPR036908">
    <property type="entry name" value="RlpA-like_sf"/>
</dbReference>
<dbReference type="InterPro" id="IPR002963">
    <property type="entry name" value="Expansin"/>
</dbReference>
<dbReference type="Pfam" id="PF03330">
    <property type="entry name" value="DPBB_1"/>
    <property type="match status" value="1"/>
</dbReference>
<feature type="signal peptide" evidence="6">
    <location>
        <begin position="1"/>
        <end position="32"/>
    </location>
</feature>
<feature type="chain" id="PRO_5035966599" description="Expansin" evidence="6">
    <location>
        <begin position="33"/>
        <end position="263"/>
    </location>
</feature>
<evidence type="ECO:0000259" key="7">
    <source>
        <dbReference type="PROSITE" id="PS50842"/>
    </source>
</evidence>
<evidence type="ECO:0000259" key="8">
    <source>
        <dbReference type="PROSITE" id="PS50843"/>
    </source>
</evidence>